<dbReference type="EMBL" id="LR536450">
    <property type="protein sequence ID" value="VFU07281.1"/>
    <property type="molecule type" value="Genomic_DNA"/>
</dbReference>
<dbReference type="Gene3D" id="1.20.1250.20">
    <property type="entry name" value="MFS general substrate transporter like domains"/>
    <property type="match status" value="2"/>
</dbReference>
<keyword evidence="3 4" id="KW-0472">Membrane</keyword>
<evidence type="ECO:0000256" key="1">
    <source>
        <dbReference type="ARBA" id="ARBA00022692"/>
    </source>
</evidence>
<dbReference type="InterPro" id="IPR047200">
    <property type="entry name" value="MFS_YcaD-like"/>
</dbReference>
<feature type="transmembrane region" description="Helical" evidence="4">
    <location>
        <begin position="281"/>
        <end position="300"/>
    </location>
</feature>
<feature type="transmembrane region" description="Helical" evidence="4">
    <location>
        <begin position="209"/>
        <end position="229"/>
    </location>
</feature>
<feature type="transmembrane region" description="Helical" evidence="4">
    <location>
        <begin position="372"/>
        <end position="390"/>
    </location>
</feature>
<feature type="transmembrane region" description="Helical" evidence="4">
    <location>
        <begin position="341"/>
        <end position="360"/>
    </location>
</feature>
<dbReference type="InterPro" id="IPR020846">
    <property type="entry name" value="MFS_dom"/>
</dbReference>
<dbReference type="Proteomes" id="UP000294360">
    <property type="component" value="Chromosome"/>
</dbReference>
<keyword evidence="1 4" id="KW-0812">Transmembrane</keyword>
<dbReference type="Pfam" id="PF07690">
    <property type="entry name" value="MFS_1"/>
    <property type="match status" value="1"/>
</dbReference>
<sequence length="399" mass="40522">MLNRPERPDKGGGVASAQGPFGAIACAIATVSIVGVGLSLTMTLIAVRLGEQGYSARAIGFNTAVAGFATLISAGFIPDLARRIGLQRLLFAALLLCALCLAAMAATDNYWAWLALRGIFGVGLTVLFVLSEYWINAIAPPHRRGSVLGFYAASVALGFAAGPLILAAVGTAGPAAFIVAIGLFTAAAFPIILGSAAAPELTRQSSLPILSFLLVAPVATLAGLLHGAIETSSMGLLPVYALRSGLSPETGASFVTLFALGSVAFQFPVGYLADLMERGRLLVLIALISVLGAVVLAFSPPGSSTGFGALLLVWGGVVGSFYAVALGYLGSRYKGSELASANAAFVMLYSAGMLGGPPVMGVGMDALGPRGFFLSIAALLIVYVVIVGLARANASKAHS</sequence>
<feature type="transmembrane region" description="Helical" evidence="4">
    <location>
        <begin position="147"/>
        <end position="169"/>
    </location>
</feature>
<dbReference type="GO" id="GO:0022857">
    <property type="term" value="F:transmembrane transporter activity"/>
    <property type="evidence" value="ECO:0007669"/>
    <property type="project" value="InterPro"/>
</dbReference>
<feature type="transmembrane region" description="Helical" evidence="4">
    <location>
        <begin position="89"/>
        <end position="106"/>
    </location>
</feature>
<dbReference type="GO" id="GO:0005886">
    <property type="term" value="C:plasma membrane"/>
    <property type="evidence" value="ECO:0007669"/>
    <property type="project" value="TreeGrafter"/>
</dbReference>
<accession>A0A4V6IMA7</accession>
<evidence type="ECO:0000256" key="3">
    <source>
        <dbReference type="ARBA" id="ARBA00023136"/>
    </source>
</evidence>
<feature type="transmembrane region" description="Helical" evidence="4">
    <location>
        <begin position="21"/>
        <end position="47"/>
    </location>
</feature>
<reference evidence="6 7" key="1">
    <citation type="submission" date="2019-03" db="EMBL/GenBank/DDBJ databases">
        <authorList>
            <person name="Kox A.R. M."/>
        </authorList>
    </citation>
    <scope>NUCLEOTIDE SEQUENCE [LARGE SCALE GENOMIC DNA]</scope>
    <source>
        <strain evidence="6">MTUNDRAET4 annotated genome</strain>
    </source>
</reference>
<evidence type="ECO:0000256" key="4">
    <source>
        <dbReference type="SAM" id="Phobius"/>
    </source>
</evidence>
<dbReference type="SUPFAM" id="SSF103473">
    <property type="entry name" value="MFS general substrate transporter"/>
    <property type="match status" value="1"/>
</dbReference>
<evidence type="ECO:0000313" key="7">
    <source>
        <dbReference type="Proteomes" id="UP000294360"/>
    </source>
</evidence>
<dbReference type="PANTHER" id="PTHR23521">
    <property type="entry name" value="TRANSPORTER MFS SUPERFAMILY"/>
    <property type="match status" value="1"/>
</dbReference>
<dbReference type="RefSeq" id="WP_244605658.1">
    <property type="nucleotide sequence ID" value="NZ_CP139089.1"/>
</dbReference>
<feature type="transmembrane region" description="Helical" evidence="4">
    <location>
        <begin position="59"/>
        <end position="77"/>
    </location>
</feature>
<feature type="transmembrane region" description="Helical" evidence="4">
    <location>
        <begin position="112"/>
        <end position="135"/>
    </location>
</feature>
<evidence type="ECO:0000313" key="6">
    <source>
        <dbReference type="EMBL" id="VFU07281.1"/>
    </source>
</evidence>
<dbReference type="AlphaFoldDB" id="A0A4V6IMA7"/>
<feature type="domain" description="Major facilitator superfamily (MFS) profile" evidence="5">
    <location>
        <begin position="1"/>
        <end position="395"/>
    </location>
</feature>
<dbReference type="KEGG" id="mtun:MTUNDRAET4_0388"/>
<evidence type="ECO:0000259" key="5">
    <source>
        <dbReference type="PROSITE" id="PS50850"/>
    </source>
</evidence>
<proteinExistence type="predicted"/>
<dbReference type="InterPro" id="IPR036259">
    <property type="entry name" value="MFS_trans_sf"/>
</dbReference>
<keyword evidence="2 4" id="KW-1133">Transmembrane helix</keyword>
<feature type="transmembrane region" description="Helical" evidence="4">
    <location>
        <begin position="306"/>
        <end position="329"/>
    </location>
</feature>
<organism evidence="6 7">
    <name type="scientific">Methylocella tundrae</name>
    <dbReference type="NCBI Taxonomy" id="227605"/>
    <lineage>
        <taxon>Bacteria</taxon>
        <taxon>Pseudomonadati</taxon>
        <taxon>Pseudomonadota</taxon>
        <taxon>Alphaproteobacteria</taxon>
        <taxon>Hyphomicrobiales</taxon>
        <taxon>Beijerinckiaceae</taxon>
        <taxon>Methylocella</taxon>
    </lineage>
</organism>
<feature type="transmembrane region" description="Helical" evidence="4">
    <location>
        <begin position="175"/>
        <end position="197"/>
    </location>
</feature>
<name>A0A4V6IMA7_METTU</name>
<evidence type="ECO:0000256" key="2">
    <source>
        <dbReference type="ARBA" id="ARBA00022989"/>
    </source>
</evidence>
<protein>
    <submittedName>
        <fullName evidence="6">Major facilitator superfamily MFS_1</fullName>
    </submittedName>
</protein>
<dbReference type="CDD" id="cd17477">
    <property type="entry name" value="MFS_YcaD_like"/>
    <property type="match status" value="1"/>
</dbReference>
<gene>
    <name evidence="6" type="ORF">MTUNDRAET4_0388</name>
</gene>
<feature type="transmembrane region" description="Helical" evidence="4">
    <location>
        <begin position="249"/>
        <end position="269"/>
    </location>
</feature>
<dbReference type="PROSITE" id="PS51257">
    <property type="entry name" value="PROKAR_LIPOPROTEIN"/>
    <property type="match status" value="1"/>
</dbReference>
<dbReference type="InterPro" id="IPR011701">
    <property type="entry name" value="MFS"/>
</dbReference>
<dbReference type="PROSITE" id="PS50850">
    <property type="entry name" value="MFS"/>
    <property type="match status" value="1"/>
</dbReference>
<dbReference type="PANTHER" id="PTHR23521:SF3">
    <property type="entry name" value="MFS TRANSPORTER"/>
    <property type="match status" value="1"/>
</dbReference>